<gene>
    <name evidence="12" type="primary">allB</name>
    <name evidence="12" type="ORF">JY651_01310</name>
</gene>
<evidence type="ECO:0000256" key="1">
    <source>
        <dbReference type="ARBA" id="ARBA00001947"/>
    </source>
</evidence>
<dbReference type="SUPFAM" id="SSF51338">
    <property type="entry name" value="Composite domain of metallo-dependent hydrolases"/>
    <property type="match status" value="1"/>
</dbReference>
<comment type="subunit">
    <text evidence="6">Homotetramer.</text>
</comment>
<reference evidence="12 13" key="1">
    <citation type="submission" date="2021-02" db="EMBL/GenBank/DDBJ databases">
        <title>De Novo genome assembly of isolated myxobacteria.</title>
        <authorList>
            <person name="Stevens D.C."/>
        </authorList>
    </citation>
    <scope>NUCLEOTIDE SEQUENCE [LARGE SCALE GENOMIC DNA]</scope>
    <source>
        <strain evidence="13">SCPEA02</strain>
    </source>
</reference>
<feature type="domain" description="Amidohydrolase-related" evidence="11">
    <location>
        <begin position="53"/>
        <end position="428"/>
    </location>
</feature>
<evidence type="ECO:0000259" key="11">
    <source>
        <dbReference type="Pfam" id="PF01979"/>
    </source>
</evidence>
<evidence type="ECO:0000256" key="7">
    <source>
        <dbReference type="ARBA" id="ARBA00012863"/>
    </source>
</evidence>
<evidence type="ECO:0000256" key="6">
    <source>
        <dbReference type="ARBA" id="ARBA00011881"/>
    </source>
</evidence>
<keyword evidence="10" id="KW-0862">Zinc</keyword>
<proteinExistence type="inferred from homology"/>
<dbReference type="InterPro" id="IPR050138">
    <property type="entry name" value="DHOase/Allantoinase_Hydrolase"/>
</dbReference>
<evidence type="ECO:0000256" key="10">
    <source>
        <dbReference type="ARBA" id="ARBA00022833"/>
    </source>
</evidence>
<dbReference type="Gene3D" id="3.20.20.140">
    <property type="entry name" value="Metal-dependent hydrolases"/>
    <property type="match status" value="1"/>
</dbReference>
<dbReference type="PANTHER" id="PTHR43668">
    <property type="entry name" value="ALLANTOINASE"/>
    <property type="match status" value="1"/>
</dbReference>
<dbReference type="PROSITE" id="PS00482">
    <property type="entry name" value="DIHYDROOROTASE_1"/>
    <property type="match status" value="1"/>
</dbReference>
<protein>
    <recommendedName>
        <fullName evidence="7">allantoinase</fullName>
        <ecNumber evidence="7">3.5.2.5</ecNumber>
    </recommendedName>
</protein>
<keyword evidence="9 12" id="KW-0378">Hydrolase</keyword>
<evidence type="ECO:0000256" key="8">
    <source>
        <dbReference type="ARBA" id="ARBA00022723"/>
    </source>
</evidence>
<dbReference type="EMBL" id="CP071090">
    <property type="protein sequence ID" value="QSQ23653.1"/>
    <property type="molecule type" value="Genomic_DNA"/>
</dbReference>
<dbReference type="InterPro" id="IPR011059">
    <property type="entry name" value="Metal-dep_hydrolase_composite"/>
</dbReference>
<dbReference type="NCBIfam" id="TIGR03178">
    <property type="entry name" value="allantoinase"/>
    <property type="match status" value="1"/>
</dbReference>
<comment type="pathway">
    <text evidence="3">Nitrogen metabolism; (S)-allantoin degradation; allantoate from (S)-allantoin: step 1/1.</text>
</comment>
<keyword evidence="8" id="KW-0479">Metal-binding</keyword>
<evidence type="ECO:0000313" key="13">
    <source>
        <dbReference type="Proteomes" id="UP000662747"/>
    </source>
</evidence>
<dbReference type="Pfam" id="PF01979">
    <property type="entry name" value="Amidohydro_1"/>
    <property type="match status" value="1"/>
</dbReference>
<organism evidence="12 13">
    <name type="scientific">Pyxidicoccus parkwayensis</name>
    <dbReference type="NCBI Taxonomy" id="2813578"/>
    <lineage>
        <taxon>Bacteria</taxon>
        <taxon>Pseudomonadati</taxon>
        <taxon>Myxococcota</taxon>
        <taxon>Myxococcia</taxon>
        <taxon>Myxococcales</taxon>
        <taxon>Cystobacterineae</taxon>
        <taxon>Myxococcaceae</taxon>
        <taxon>Pyxidicoccus</taxon>
    </lineage>
</organism>
<evidence type="ECO:0000256" key="2">
    <source>
        <dbReference type="ARBA" id="ARBA00002368"/>
    </source>
</evidence>
<sequence length="456" mass="49220">MSGEQFVLRSRRVVTPGGLREAAVVVKDGKVAAVVAPSEIPAGLPVTDVGDKVVMPGVVDSHAHINEPGRTEWEGFETATRAAAAGGITTVVDMPLNSLPPTTTLDALKLKASTAEGRCMVDHAFWGGVIPGNADQLEALIDAGISGFKCFLCPSGVDEFPHSDRAVLDVAMPVLARRGVPLIVHAELESPVRRGAAQADPRTYRGYLESRPKRWENDAIRMMVELARKHGTRVHIVHLSSAEALPILRDARREGLPVSVETCPHYLSFTAEEIQDGATHFKCAPPIREADNRERLWTGLAQGDIELVVSDHSPCTPALKHLEKGDFGAAWGGIASLQLSLPAVWTEARKRGLGLEQLVRWMCEAPAKLVGLEGVKGALVPGADADLVVFDAEASFPVEASRLLHRHPITPYAGRTLYGVVEMTFLRGMKIHERGQPLPHPVGRWVRRPVAARVAA</sequence>
<dbReference type="EC" id="3.5.2.5" evidence="7"/>
<accession>A0ABX7NYV5</accession>
<dbReference type="Proteomes" id="UP000662747">
    <property type="component" value="Chromosome"/>
</dbReference>
<evidence type="ECO:0000313" key="12">
    <source>
        <dbReference type="EMBL" id="QSQ23653.1"/>
    </source>
</evidence>
<dbReference type="InterPro" id="IPR006680">
    <property type="entry name" value="Amidohydro-rel"/>
</dbReference>
<comment type="function">
    <text evidence="2">Catalyzes the reversible cyclization of carbamoyl aspartate to dihydroorotate.</text>
</comment>
<name>A0ABX7NYV5_9BACT</name>
<comment type="similarity">
    <text evidence="4">Belongs to the metallo-dependent hydrolases superfamily. DHOase family. Class I DHOase subfamily.</text>
</comment>
<evidence type="ECO:0000256" key="5">
    <source>
        <dbReference type="ARBA" id="ARBA00010368"/>
    </source>
</evidence>
<dbReference type="InterPro" id="IPR002195">
    <property type="entry name" value="Dihydroorotase_CS"/>
</dbReference>
<evidence type="ECO:0000256" key="4">
    <source>
        <dbReference type="ARBA" id="ARBA00010286"/>
    </source>
</evidence>
<dbReference type="InterPro" id="IPR017593">
    <property type="entry name" value="Allantoinase"/>
</dbReference>
<comment type="similarity">
    <text evidence="5">Belongs to the metallo-dependent hydrolases superfamily. Allantoinase family.</text>
</comment>
<evidence type="ECO:0000256" key="3">
    <source>
        <dbReference type="ARBA" id="ARBA00004968"/>
    </source>
</evidence>
<keyword evidence="13" id="KW-1185">Reference proteome</keyword>
<dbReference type="GO" id="GO:0004038">
    <property type="term" value="F:allantoinase activity"/>
    <property type="evidence" value="ECO:0007669"/>
    <property type="project" value="UniProtKB-EC"/>
</dbReference>
<evidence type="ECO:0000256" key="9">
    <source>
        <dbReference type="ARBA" id="ARBA00022801"/>
    </source>
</evidence>
<dbReference type="InterPro" id="IPR032466">
    <property type="entry name" value="Metal_Hydrolase"/>
</dbReference>
<dbReference type="RefSeq" id="WP_206725225.1">
    <property type="nucleotide sequence ID" value="NZ_CP071090.1"/>
</dbReference>
<dbReference type="SUPFAM" id="SSF51556">
    <property type="entry name" value="Metallo-dependent hydrolases"/>
    <property type="match status" value="1"/>
</dbReference>
<dbReference type="PANTHER" id="PTHR43668:SF2">
    <property type="entry name" value="ALLANTOINASE"/>
    <property type="match status" value="1"/>
</dbReference>
<comment type="cofactor">
    <cofactor evidence="1">
        <name>Zn(2+)</name>
        <dbReference type="ChEBI" id="CHEBI:29105"/>
    </cofactor>
</comment>